<evidence type="ECO:0000256" key="1">
    <source>
        <dbReference type="SAM" id="MobiDB-lite"/>
    </source>
</evidence>
<sequence>MAVSGSSSRAQSKLLNQPRYRTSRSSREKSSKKTNGVTKEDRSKLPNGRKDKSKETRQRNSAYLDEWESDDSDDLGSPWDPTSRKSIKIEDLNLQKSYVEEAKAFAKIIESEFEDHQSEQPERRPRWKHPGKEPLTDISKLIEMEWDTREPDLDPEDLKGQIARCKERIEDNIMPSFFEDRLKRLEAESQGILEIQNSGNELPGLSMNVVSRIAQLRQTKAVLENEGGGSTNQLPNINAILAAYRNKTLDWTGLVTYWSQGKQLCQPRIFDWDEFEAINDAYNGSQGFWVEGYTLAVRIPGKNWWTELEFLYDTGGVDMILFKADLDLIAGPIREPPLRVIEENIVYGVAGNMTTPIVQLEATILDTRGRRLGPWLRVPTRVNERLAPVAGHAPGTRGNPRVDGGVLRQFYYYMTSPDRDITLTIAKSRHGMFPLAGGLSERERIALVETTRQFRPARLGREYALGQLDADGNPTVTMKHAIPI</sequence>
<reference evidence="2" key="1">
    <citation type="journal article" date="2023" name="IMA Fungus">
        <title>Comparative genomic study of the Penicillium genus elucidates a diverse pangenome and 15 lateral gene transfer events.</title>
        <authorList>
            <person name="Petersen C."/>
            <person name="Sorensen T."/>
            <person name="Nielsen M.R."/>
            <person name="Sondergaard T.E."/>
            <person name="Sorensen J.L."/>
            <person name="Fitzpatrick D.A."/>
            <person name="Frisvad J.C."/>
            <person name="Nielsen K.L."/>
        </authorList>
    </citation>
    <scope>NUCLEOTIDE SEQUENCE</scope>
    <source>
        <strain evidence="2">IBT 17514</strain>
    </source>
</reference>
<organism evidence="2 3">
    <name type="scientific">Penicillium malachiteum</name>
    <dbReference type="NCBI Taxonomy" id="1324776"/>
    <lineage>
        <taxon>Eukaryota</taxon>
        <taxon>Fungi</taxon>
        <taxon>Dikarya</taxon>
        <taxon>Ascomycota</taxon>
        <taxon>Pezizomycotina</taxon>
        <taxon>Eurotiomycetes</taxon>
        <taxon>Eurotiomycetidae</taxon>
        <taxon>Eurotiales</taxon>
        <taxon>Aspergillaceae</taxon>
        <taxon>Penicillium</taxon>
    </lineage>
</organism>
<feature type="compositionally biased region" description="Acidic residues" evidence="1">
    <location>
        <begin position="65"/>
        <end position="74"/>
    </location>
</feature>
<protein>
    <submittedName>
        <fullName evidence="2">Uncharacterized protein</fullName>
    </submittedName>
</protein>
<accession>A0AAD6N092</accession>
<dbReference type="EMBL" id="JAQJAN010000002">
    <property type="protein sequence ID" value="KAJ5738603.1"/>
    <property type="molecule type" value="Genomic_DNA"/>
</dbReference>
<feature type="compositionally biased region" description="Basic and acidic residues" evidence="1">
    <location>
        <begin position="38"/>
        <end position="58"/>
    </location>
</feature>
<dbReference type="Proteomes" id="UP001215712">
    <property type="component" value="Unassembled WGS sequence"/>
</dbReference>
<reference evidence="2" key="2">
    <citation type="submission" date="2023-01" db="EMBL/GenBank/DDBJ databases">
        <authorList>
            <person name="Petersen C."/>
        </authorList>
    </citation>
    <scope>NUCLEOTIDE SEQUENCE</scope>
    <source>
        <strain evidence="2">IBT 17514</strain>
    </source>
</reference>
<proteinExistence type="predicted"/>
<feature type="region of interest" description="Disordered" evidence="1">
    <location>
        <begin position="1"/>
        <end position="86"/>
    </location>
</feature>
<feature type="compositionally biased region" description="Polar residues" evidence="1">
    <location>
        <begin position="1"/>
        <end position="15"/>
    </location>
</feature>
<keyword evidence="3" id="KW-1185">Reference proteome</keyword>
<comment type="caution">
    <text evidence="2">The sequence shown here is derived from an EMBL/GenBank/DDBJ whole genome shotgun (WGS) entry which is preliminary data.</text>
</comment>
<evidence type="ECO:0000313" key="2">
    <source>
        <dbReference type="EMBL" id="KAJ5738603.1"/>
    </source>
</evidence>
<name>A0AAD6N092_9EURO</name>
<feature type="region of interest" description="Disordered" evidence="1">
    <location>
        <begin position="112"/>
        <end position="133"/>
    </location>
</feature>
<gene>
    <name evidence="2" type="ORF">N7493_001758</name>
</gene>
<feature type="compositionally biased region" description="Basic and acidic residues" evidence="1">
    <location>
        <begin position="114"/>
        <end position="133"/>
    </location>
</feature>
<evidence type="ECO:0000313" key="3">
    <source>
        <dbReference type="Proteomes" id="UP001215712"/>
    </source>
</evidence>
<dbReference type="AlphaFoldDB" id="A0AAD6N092"/>